<dbReference type="AlphaFoldDB" id="A0A8J4RGU6"/>
<keyword evidence="5" id="KW-1185">Reference proteome</keyword>
<dbReference type="OrthoDB" id="185373at2759"/>
<accession>A0A8J4RGU6</accession>
<feature type="repeat" description="PPR" evidence="3">
    <location>
        <begin position="354"/>
        <end position="388"/>
    </location>
</feature>
<dbReference type="GO" id="GO:0009451">
    <property type="term" value="P:RNA modification"/>
    <property type="evidence" value="ECO:0007669"/>
    <property type="project" value="InterPro"/>
</dbReference>
<reference evidence="4" key="1">
    <citation type="submission" date="2020-03" db="EMBL/GenBank/DDBJ databases">
        <title>Castanea mollissima Vanexum genome sequencing.</title>
        <authorList>
            <person name="Staton M."/>
        </authorList>
    </citation>
    <scope>NUCLEOTIDE SEQUENCE</scope>
    <source>
        <tissue evidence="4">Leaf</tissue>
    </source>
</reference>
<dbReference type="Pfam" id="PF12854">
    <property type="entry name" value="PPR_1"/>
    <property type="match status" value="1"/>
</dbReference>
<comment type="caution">
    <text evidence="4">The sequence shown here is derived from an EMBL/GenBank/DDBJ whole genome shotgun (WGS) entry which is preliminary data.</text>
</comment>
<dbReference type="FunFam" id="1.25.40.10:FF:000366">
    <property type="entry name" value="Pentatricopeptide (PPR) repeat-containing protein"/>
    <property type="match status" value="1"/>
</dbReference>
<sequence>MTLRLIGEKGSHVFNQNLKITQLGKSGRIEEAVKLFSLMKLKNTVSYNSMISAYMKNGRVRDARRMFDEMPHRNLVSWNSMIAGYLHNDKVKEASQLFDEMPKRDRFSWTLMITCYLRNGELEKARKLFDLLPDKRDSVCWNAMISGYAKKGRFDDAMKLFDKMPVKDLVSWNSMLAGYTQNGEMRLGLQFFEEMDERNVVSWNMMVDGFVEVGDLDSAWHFFKKIPNPNVVSWVTMLSGFARNGEIDKARTLFDQMPSRNVVSWNAMIAAYVQNCQIDEAKRLFMEMPERDSVSWTTMINGFVRVGKIDEAREYLNRMPYKNTVAQTAMISGYVQSKRMDEASQLFCQIATHDVVCWNTMISGYAQCGRMDDAHCIFRQMVNRDMVSWNTMIVGYAQVGQMDKAIKIFEEMGQRNTVSWNSLITGFMQNGLYLDALKSFMLMGQEGKKPDQSTFACGLSACANLAALQVGKQIHHLVVKSGYVNDLYVSNALIIMYAKCGRVFDAELVFKDINNVDVVSWNSLIAGFALNGYGKEAVKLFEEMLVDGVAPDPVTFVGVLSACSHAGLVDHGLELFKSMSEVYSVEPLAEHYACVVDLLGRAGRLEEAFNMVRGMKIKANAGIWGALLGASRVHRNLELGRHAAEKLLELEPHKTSNYVLLSNMHAESACWEEVERVRVLMKKSRVEKQPGCSWIELRNEIRAFLSDSPAHPRASEICKTLKALTAQIRNPEVGGGIPQSRELVNVRDVQWGGKADIGLSSRPSHATAMHILPLTTTPLPSTWLLCSSTLKDEACMAMYGQFCYNIEKQRS</sequence>
<dbReference type="EMBL" id="JRKL02000835">
    <property type="protein sequence ID" value="KAF3967914.1"/>
    <property type="molecule type" value="Genomic_DNA"/>
</dbReference>
<organism evidence="4 5">
    <name type="scientific">Castanea mollissima</name>
    <name type="common">Chinese chestnut</name>
    <dbReference type="NCBI Taxonomy" id="60419"/>
    <lineage>
        <taxon>Eukaryota</taxon>
        <taxon>Viridiplantae</taxon>
        <taxon>Streptophyta</taxon>
        <taxon>Embryophyta</taxon>
        <taxon>Tracheophyta</taxon>
        <taxon>Spermatophyta</taxon>
        <taxon>Magnoliopsida</taxon>
        <taxon>eudicotyledons</taxon>
        <taxon>Gunneridae</taxon>
        <taxon>Pentapetalae</taxon>
        <taxon>rosids</taxon>
        <taxon>fabids</taxon>
        <taxon>Fagales</taxon>
        <taxon>Fagaceae</taxon>
        <taxon>Castanea</taxon>
    </lineage>
</organism>
<dbReference type="PROSITE" id="PS51375">
    <property type="entry name" value="PPR"/>
    <property type="match status" value="9"/>
</dbReference>
<dbReference type="GO" id="GO:0003723">
    <property type="term" value="F:RNA binding"/>
    <property type="evidence" value="ECO:0007669"/>
    <property type="project" value="InterPro"/>
</dbReference>
<dbReference type="PANTHER" id="PTHR47926:SF468">
    <property type="entry name" value="PENTATRICOPEPTIDE REPEAT-CONTAINING PROTEIN"/>
    <property type="match status" value="1"/>
</dbReference>
<feature type="repeat" description="PPR" evidence="3">
    <location>
        <begin position="292"/>
        <end position="326"/>
    </location>
</feature>
<evidence type="ECO:0000256" key="3">
    <source>
        <dbReference type="PROSITE-ProRule" id="PRU00708"/>
    </source>
</evidence>
<evidence type="ECO:0000313" key="4">
    <source>
        <dbReference type="EMBL" id="KAF3967914.1"/>
    </source>
</evidence>
<dbReference type="SUPFAM" id="SSF81901">
    <property type="entry name" value="HCP-like"/>
    <property type="match status" value="1"/>
</dbReference>
<feature type="repeat" description="PPR" evidence="3">
    <location>
        <begin position="137"/>
        <end position="171"/>
    </location>
</feature>
<dbReference type="InterPro" id="IPR002885">
    <property type="entry name" value="PPR_rpt"/>
</dbReference>
<dbReference type="Pfam" id="PF01535">
    <property type="entry name" value="PPR"/>
    <property type="match status" value="11"/>
</dbReference>
<dbReference type="InterPro" id="IPR011990">
    <property type="entry name" value="TPR-like_helical_dom_sf"/>
</dbReference>
<dbReference type="Proteomes" id="UP000737018">
    <property type="component" value="Unassembled WGS sequence"/>
</dbReference>
<evidence type="ECO:0000256" key="1">
    <source>
        <dbReference type="ARBA" id="ARBA00006643"/>
    </source>
</evidence>
<dbReference type="SUPFAM" id="SSF48452">
    <property type="entry name" value="TPR-like"/>
    <property type="match status" value="1"/>
</dbReference>
<feature type="repeat" description="PPR" evidence="3">
    <location>
        <begin position="199"/>
        <end position="229"/>
    </location>
</feature>
<dbReference type="Pfam" id="PF13041">
    <property type="entry name" value="PPR_2"/>
    <property type="match status" value="4"/>
</dbReference>
<feature type="repeat" description="PPR" evidence="3">
    <location>
        <begin position="43"/>
        <end position="77"/>
    </location>
</feature>
<evidence type="ECO:0008006" key="6">
    <source>
        <dbReference type="Google" id="ProtNLM"/>
    </source>
</evidence>
<evidence type="ECO:0000313" key="5">
    <source>
        <dbReference type="Proteomes" id="UP000737018"/>
    </source>
</evidence>
<dbReference type="PANTHER" id="PTHR47926">
    <property type="entry name" value="PENTATRICOPEPTIDE REPEAT-CONTAINING PROTEIN"/>
    <property type="match status" value="1"/>
</dbReference>
<protein>
    <recommendedName>
        <fullName evidence="6">Pentatricopeptide repeat-containing protein</fullName>
    </recommendedName>
</protein>
<dbReference type="NCBIfam" id="TIGR00756">
    <property type="entry name" value="PPR"/>
    <property type="match status" value="13"/>
</dbReference>
<dbReference type="InterPro" id="IPR046848">
    <property type="entry name" value="E_motif"/>
</dbReference>
<feature type="repeat" description="PPR" evidence="3">
    <location>
        <begin position="230"/>
        <end position="264"/>
    </location>
</feature>
<evidence type="ECO:0000256" key="2">
    <source>
        <dbReference type="ARBA" id="ARBA00022737"/>
    </source>
</evidence>
<feature type="repeat" description="PPR" evidence="3">
    <location>
        <begin position="517"/>
        <end position="551"/>
    </location>
</feature>
<dbReference type="InterPro" id="IPR046960">
    <property type="entry name" value="PPR_At4g14850-like_plant"/>
</dbReference>
<dbReference type="FunFam" id="1.25.40.10:FF:000125">
    <property type="entry name" value="Pentatricopeptide repeat-containing protein"/>
    <property type="match status" value="2"/>
</dbReference>
<dbReference type="GO" id="GO:0048731">
    <property type="term" value="P:system development"/>
    <property type="evidence" value="ECO:0007669"/>
    <property type="project" value="UniProtKB-ARBA"/>
</dbReference>
<comment type="similarity">
    <text evidence="1">Belongs to the PPR family. PCMP-H subfamily.</text>
</comment>
<dbReference type="FunFam" id="1.25.40.10:FF:000031">
    <property type="entry name" value="Pentatricopeptide repeat-containing protein mitochondrial"/>
    <property type="match status" value="1"/>
</dbReference>
<name>A0A8J4RGU6_9ROSI</name>
<proteinExistence type="inferred from homology"/>
<dbReference type="Gene3D" id="1.25.40.10">
    <property type="entry name" value="Tetratricopeptide repeat domain"/>
    <property type="match status" value="6"/>
</dbReference>
<gene>
    <name evidence="4" type="ORF">CMV_008135</name>
</gene>
<feature type="repeat" description="PPR" evidence="3">
    <location>
        <begin position="105"/>
        <end position="135"/>
    </location>
</feature>
<dbReference type="Pfam" id="PF20431">
    <property type="entry name" value="E_motif"/>
    <property type="match status" value="1"/>
</dbReference>
<feature type="repeat" description="PPR" evidence="3">
    <location>
        <begin position="416"/>
        <end position="450"/>
    </location>
</feature>
<dbReference type="FunFam" id="1.25.40.10:FF:000393">
    <property type="entry name" value="Pentatricopeptide repeat-containing protein At1g20230"/>
    <property type="match status" value="1"/>
</dbReference>
<keyword evidence="2" id="KW-0677">Repeat</keyword>